<feature type="region of interest" description="Disordered" evidence="1">
    <location>
        <begin position="229"/>
        <end position="253"/>
    </location>
</feature>
<gene>
    <name evidence="4" type="ORF">CUT44_01695</name>
    <name evidence="3" type="ORF">CUT44_09955</name>
</gene>
<sequence length="253" mass="27532">MAQLLRDPGRLHPPPPPRARRRRPRDAAPAAPDGGLGDGPGGTDEATWVLRRFEAAAETVPQGEASGIPAETPRDERSPVVRRRRRRRTHHPELSWLHVFSFAVAALTACVVAVVSVLGGLVSYDPLRRLAGPHVLGELARWWPLLVYGPWLAASLSVLRATVLRRRARRSWAVVVLFSTVAVVLCVAHAPRTLSGIAAVGLPPVTALVCFHQLVGQITLTQPRHALPRRSVPLPRQRGPVGRHTAHRGDARG</sequence>
<proteinExistence type="predicted"/>
<evidence type="ECO:0000313" key="5">
    <source>
        <dbReference type="Proteomes" id="UP000230407"/>
    </source>
</evidence>
<dbReference type="AlphaFoldDB" id="A0A2M8M1M1"/>
<feature type="transmembrane region" description="Helical" evidence="2">
    <location>
        <begin position="196"/>
        <end position="220"/>
    </location>
</feature>
<keyword evidence="5" id="KW-1185">Reference proteome</keyword>
<feature type="transmembrane region" description="Helical" evidence="2">
    <location>
        <begin position="171"/>
        <end position="190"/>
    </location>
</feature>
<accession>A0A2M8M1M1</accession>
<dbReference type="EMBL" id="PGGW01000038">
    <property type="protein sequence ID" value="PJE98104.1"/>
    <property type="molecule type" value="Genomic_DNA"/>
</dbReference>
<dbReference type="InterPro" id="IPR021235">
    <property type="entry name" value="DUF2637"/>
</dbReference>
<dbReference type="Proteomes" id="UP000230407">
    <property type="component" value="Unassembled WGS sequence"/>
</dbReference>
<keyword evidence="2" id="KW-0812">Transmembrane</keyword>
<evidence type="ECO:0000313" key="3">
    <source>
        <dbReference type="EMBL" id="PJE98104.1"/>
    </source>
</evidence>
<organism evidence="3 5">
    <name type="scientific">Streptomyces carminius</name>
    <dbReference type="NCBI Taxonomy" id="2665496"/>
    <lineage>
        <taxon>Bacteria</taxon>
        <taxon>Bacillati</taxon>
        <taxon>Actinomycetota</taxon>
        <taxon>Actinomycetes</taxon>
        <taxon>Kitasatosporales</taxon>
        <taxon>Streptomycetaceae</taxon>
        <taxon>Streptomyces</taxon>
    </lineage>
</organism>
<protein>
    <recommendedName>
        <fullName evidence="6">DUF2637 domain-containing protein</fullName>
    </recommendedName>
</protein>
<evidence type="ECO:0008006" key="6">
    <source>
        <dbReference type="Google" id="ProtNLM"/>
    </source>
</evidence>
<evidence type="ECO:0000256" key="1">
    <source>
        <dbReference type="SAM" id="MobiDB-lite"/>
    </source>
</evidence>
<evidence type="ECO:0000256" key="2">
    <source>
        <dbReference type="SAM" id="Phobius"/>
    </source>
</evidence>
<keyword evidence="2" id="KW-1133">Transmembrane helix</keyword>
<keyword evidence="2" id="KW-0472">Membrane</keyword>
<name>A0A2M8M1M1_9ACTN</name>
<evidence type="ECO:0000313" key="4">
    <source>
        <dbReference type="EMBL" id="PJF01929.1"/>
    </source>
</evidence>
<feature type="transmembrane region" description="Helical" evidence="2">
    <location>
        <begin position="142"/>
        <end position="159"/>
    </location>
</feature>
<dbReference type="EMBL" id="PGGW01000008">
    <property type="protein sequence ID" value="PJF01929.1"/>
    <property type="molecule type" value="Genomic_DNA"/>
</dbReference>
<reference evidence="3 5" key="1">
    <citation type="submission" date="2017-11" db="EMBL/GenBank/DDBJ databases">
        <title>Streptomyces carmine sp. nov., a novel actinomycete isolated from Sophora alopecuroides in Xinjiang, China.</title>
        <authorList>
            <person name="Wang Y."/>
            <person name="Luo X."/>
            <person name="Wan C."/>
            <person name="Zhang L."/>
        </authorList>
    </citation>
    <scope>NUCLEOTIDE SEQUENCE [LARGE SCALE GENOMIC DNA]</scope>
    <source>
        <strain evidence="3 5">TRM SA0054</strain>
    </source>
</reference>
<comment type="caution">
    <text evidence="3">The sequence shown here is derived from an EMBL/GenBank/DDBJ whole genome shotgun (WGS) entry which is preliminary data.</text>
</comment>
<dbReference type="Pfam" id="PF10935">
    <property type="entry name" value="DUF2637"/>
    <property type="match status" value="1"/>
</dbReference>
<feature type="transmembrane region" description="Helical" evidence="2">
    <location>
        <begin position="94"/>
        <end position="122"/>
    </location>
</feature>
<feature type="region of interest" description="Disordered" evidence="1">
    <location>
        <begin position="1"/>
        <end position="86"/>
    </location>
</feature>